<dbReference type="EMBL" id="JADWDC010000007">
    <property type="protein sequence ID" value="MCC0176222.1"/>
    <property type="molecule type" value="Genomic_DNA"/>
</dbReference>
<feature type="transmembrane region" description="Helical" evidence="1">
    <location>
        <begin position="115"/>
        <end position="132"/>
    </location>
</feature>
<protein>
    <submittedName>
        <fullName evidence="2">DUF1622 domain-containing protein</fullName>
    </submittedName>
</protein>
<dbReference type="InterPro" id="IPR012427">
    <property type="entry name" value="DUF1622"/>
</dbReference>
<evidence type="ECO:0000313" key="3">
    <source>
        <dbReference type="Proteomes" id="UP000729733"/>
    </source>
</evidence>
<proteinExistence type="predicted"/>
<name>A0A964BQ08_9CYAN</name>
<dbReference type="Pfam" id="PF07784">
    <property type="entry name" value="DUF1622"/>
    <property type="match status" value="1"/>
</dbReference>
<feature type="transmembrane region" description="Helical" evidence="1">
    <location>
        <begin position="80"/>
        <end position="109"/>
    </location>
</feature>
<dbReference type="PANTHER" id="PTHR38468">
    <property type="entry name" value="SLL0939 PROTEIN"/>
    <property type="match status" value="1"/>
</dbReference>
<sequence length="157" mass="17865">MFLNYYYFLSEAALDSHAASAFDLNHFFEQLLLESALFIKIIIEGIALLIVLFAIIKAIKSMTLSFNRINGRRMNRQDTLLLVRIDLGTALSLSLEFLLAADIAATAVAPTWEKLGQLAAISAIRTFLNFFLQREIHELEHMRQSNIRTMDTQLLTE</sequence>
<keyword evidence="1" id="KW-1133">Transmembrane helix</keyword>
<dbReference type="PANTHER" id="PTHR38468:SF1">
    <property type="entry name" value="SLL0939 PROTEIN"/>
    <property type="match status" value="1"/>
</dbReference>
<gene>
    <name evidence="2" type="ORF">I4641_04430</name>
</gene>
<dbReference type="AlphaFoldDB" id="A0A964BQ08"/>
<keyword evidence="1" id="KW-0812">Transmembrane</keyword>
<evidence type="ECO:0000313" key="2">
    <source>
        <dbReference type="EMBL" id="MCC0176222.1"/>
    </source>
</evidence>
<organism evidence="2 3">
    <name type="scientific">Waterburya agarophytonicola KI4</name>
    <dbReference type="NCBI Taxonomy" id="2874699"/>
    <lineage>
        <taxon>Bacteria</taxon>
        <taxon>Bacillati</taxon>
        <taxon>Cyanobacteriota</taxon>
        <taxon>Cyanophyceae</taxon>
        <taxon>Pleurocapsales</taxon>
        <taxon>Hyellaceae</taxon>
        <taxon>Waterburya</taxon>
        <taxon>Waterburya agarophytonicola</taxon>
    </lineage>
</organism>
<keyword evidence="1" id="KW-0472">Membrane</keyword>
<comment type="caution">
    <text evidence="2">The sequence shown here is derived from an EMBL/GenBank/DDBJ whole genome shotgun (WGS) entry which is preliminary data.</text>
</comment>
<keyword evidence="3" id="KW-1185">Reference proteome</keyword>
<dbReference type="Proteomes" id="UP000729733">
    <property type="component" value="Unassembled WGS sequence"/>
</dbReference>
<feature type="transmembrane region" description="Helical" evidence="1">
    <location>
        <begin position="37"/>
        <end position="59"/>
    </location>
</feature>
<evidence type="ECO:0000256" key="1">
    <source>
        <dbReference type="SAM" id="Phobius"/>
    </source>
</evidence>
<accession>A0A964BQ08</accession>
<reference evidence="2" key="1">
    <citation type="journal article" date="2021" name="Antonie Van Leeuwenhoek">
        <title>Draft genome and description of Waterburya agarophytonicola gen. nov. sp. nov. (Pleurocapsales, Cyanobacteria): a seaweed symbiont.</title>
        <authorList>
            <person name="Bonthond G."/>
            <person name="Shalygin S."/>
            <person name="Bayer T."/>
            <person name="Weinberger F."/>
        </authorList>
    </citation>
    <scope>NUCLEOTIDE SEQUENCE</scope>
    <source>
        <strain evidence="2">KI4</strain>
    </source>
</reference>
<dbReference type="RefSeq" id="WP_229639261.1">
    <property type="nucleotide sequence ID" value="NZ_JADWDC010000007.1"/>
</dbReference>